<dbReference type="PaxDb" id="4565-Traes_2BL_CAEDBB2FA.1"/>
<keyword evidence="3" id="KW-1185">Reference proteome</keyword>
<dbReference type="InterPro" id="IPR057135">
    <property type="entry name" value="At4g27190-like_LRR"/>
</dbReference>
<dbReference type="GeneID" id="123042576"/>
<dbReference type="STRING" id="4565.A0A3B6CFK9"/>
<dbReference type="Gramene" id="TraesCS2B03G1416800.1">
    <property type="protein sequence ID" value="TraesCS2B03G1416800.1.CDS"/>
    <property type="gene ID" value="TraesCS2B03G1416800"/>
</dbReference>
<dbReference type="Proteomes" id="UP000019116">
    <property type="component" value="Chromosome 2B"/>
</dbReference>
<dbReference type="AlphaFoldDB" id="A0A3B6CFK9"/>
<dbReference type="SUPFAM" id="SSF52058">
    <property type="entry name" value="L domain-like"/>
    <property type="match status" value="1"/>
</dbReference>
<evidence type="ECO:0000313" key="3">
    <source>
        <dbReference type="Proteomes" id="UP000019116"/>
    </source>
</evidence>
<evidence type="ECO:0000313" key="2">
    <source>
        <dbReference type="EnsemblPlants" id="TraesCS2B02G565600.1"/>
    </source>
</evidence>
<dbReference type="PANTHER" id="PTHR33463:SF200">
    <property type="entry name" value="NB-ARC DOMAIN-CONTAINING PROTEIN"/>
    <property type="match status" value="1"/>
</dbReference>
<dbReference type="Gramene" id="TraesCS2B02G565600.1">
    <property type="protein sequence ID" value="TraesCS2B02G565600.1"/>
    <property type="gene ID" value="TraesCS2B02G565600"/>
</dbReference>
<dbReference type="EnsemblPlants" id="TraesCS2B02G565600.1">
    <property type="protein sequence ID" value="TraesCS2B02G565600.1"/>
    <property type="gene ID" value="TraesCS2B02G565600"/>
</dbReference>
<dbReference type="Gene3D" id="3.80.10.10">
    <property type="entry name" value="Ribonuclease Inhibitor"/>
    <property type="match status" value="2"/>
</dbReference>
<dbReference type="Pfam" id="PF23247">
    <property type="entry name" value="LRR_RPS2"/>
    <property type="match status" value="1"/>
</dbReference>
<dbReference type="InterPro" id="IPR050905">
    <property type="entry name" value="Plant_NBS-LRR"/>
</dbReference>
<evidence type="ECO:0000259" key="1">
    <source>
        <dbReference type="Pfam" id="PF23247"/>
    </source>
</evidence>
<dbReference type="OrthoDB" id="614998at2759"/>
<reference evidence="2" key="2">
    <citation type="submission" date="2018-10" db="UniProtKB">
        <authorList>
            <consortium name="EnsemblPlants"/>
        </authorList>
    </citation>
    <scope>IDENTIFICATION</scope>
</reference>
<name>A0A3B6CFK9_WHEAT</name>
<accession>A0A3B6CFK9</accession>
<sequence length="1020" mass="115766">MPHKIAWAHDVGEAAGILMYCLEDTTSAAHRTIYFDGWLGLAASATLRAVAQHPQPSLQNKFNKIIHLDCSRWISRRALQRAIAEELKLPPSVMAIFDMQDEIDDFSGIDGSSRAEIGDVSREIHRAMQEHRCLIVFHNGSDNTIDLNDLGIPRPGWFDTRILWSFRGRLRTNLGIKQKVDNSHLFLDTDCDKCPPDWDSCIREEAREIAQCTCRPAVTTKIAEECCLYLLSLSSRGGNIMHYNWATHASSYWVCDGIIQGDEADEAWEVADSLRQQIRVEHYSSHVFSSFGNELKIPPNRWVLARDNSVVQGRTSINTVSVHPDSTSLFVEAVTSESDPPLRLLPNDMFHQSDNLHVLKLCHCTFSFSSPPFHCCQNLRFLGLDNCKDQRIKEDEEQDRSSMKFFQSLWVLDICCTNWELALSPEIIEQMEANIREVHIHRGRIWRLNFAWRQLQNLRKLKVTQPTSPWESSKMDEFTDMVKLEFLDLSGNSTIQILPSLSGATSLKTMVLVGCFGLEHVGPEGLPPSLESFRLDAGPKEDHGKKANITRVSMAGCARLFDFTLGGSLPMLEELNLSGTSVKTLDLRDEVVQVHCLQKIMLLKCEKLHAILWPEKGITELALLCIDTRGGEEIGRIPSKFYKANKGHCEAHVAIVDMRFIQLLVLRSWNVRRMDLNLCISATSTDGRRSCNKGPGNSGKIIAPPQPKPLITNISYNTYTDLATENIFADHFNGSACRFEPFGCHVEIGDGINNTSVESVQGVKAVIFVMNKVESLNVHDNSSITTIIPKHMVAIDGDILIWQRLKWCHVVRCPKMHTVFTSDYNSFVFEELEKFWAADLLMVHCIWSKGKTVQGFVAPSFAKLRSIHLYACPSLTFVLSLAWFTLSSLETLHIVNCGNLNKVFPVEPEFLTRIDTNHQKGALEFPKLKHIYLHELYKLQHICEAKMIAPILETIRLRGCWGLERLPAVGLDRRPIVDCEKEWWEKLEWDGLEAQHDPSLFEPHHPPYYKEPLPRGSVLW</sequence>
<organism evidence="2">
    <name type="scientific">Triticum aestivum</name>
    <name type="common">Wheat</name>
    <dbReference type="NCBI Taxonomy" id="4565"/>
    <lineage>
        <taxon>Eukaryota</taxon>
        <taxon>Viridiplantae</taxon>
        <taxon>Streptophyta</taxon>
        <taxon>Embryophyta</taxon>
        <taxon>Tracheophyta</taxon>
        <taxon>Spermatophyta</taxon>
        <taxon>Magnoliopsida</taxon>
        <taxon>Liliopsida</taxon>
        <taxon>Poales</taxon>
        <taxon>Poaceae</taxon>
        <taxon>BOP clade</taxon>
        <taxon>Pooideae</taxon>
        <taxon>Triticodae</taxon>
        <taxon>Triticeae</taxon>
        <taxon>Triticinae</taxon>
        <taxon>Triticum</taxon>
    </lineage>
</organism>
<reference evidence="2" key="1">
    <citation type="submission" date="2018-08" db="EMBL/GenBank/DDBJ databases">
        <authorList>
            <person name="Rossello M."/>
        </authorList>
    </citation>
    <scope>NUCLEOTIDE SEQUENCE [LARGE SCALE GENOMIC DNA]</scope>
    <source>
        <strain evidence="2">cv. Chinese Spring</strain>
    </source>
</reference>
<protein>
    <recommendedName>
        <fullName evidence="1">Disease resistance protein At4g27190-like leucine-rich repeats domain-containing protein</fullName>
    </recommendedName>
</protein>
<proteinExistence type="predicted"/>
<feature type="domain" description="Disease resistance protein At4g27190-like leucine-rich repeats" evidence="1">
    <location>
        <begin position="860"/>
        <end position="966"/>
    </location>
</feature>
<dbReference type="RefSeq" id="XP_044320941.1">
    <property type="nucleotide sequence ID" value="XM_044465006.1"/>
</dbReference>
<dbReference type="PANTHER" id="PTHR33463">
    <property type="entry name" value="NB-ARC DOMAIN-CONTAINING PROTEIN-RELATED"/>
    <property type="match status" value="1"/>
</dbReference>
<gene>
    <name evidence="2" type="primary">LOC123042576</name>
</gene>
<dbReference type="OMA" id="WISTENT"/>
<dbReference type="InterPro" id="IPR032675">
    <property type="entry name" value="LRR_dom_sf"/>
</dbReference>